<organism evidence="2 3">
    <name type="scientific">Microbotryum saponariae</name>
    <dbReference type="NCBI Taxonomy" id="289078"/>
    <lineage>
        <taxon>Eukaryota</taxon>
        <taxon>Fungi</taxon>
        <taxon>Dikarya</taxon>
        <taxon>Basidiomycota</taxon>
        <taxon>Pucciniomycotina</taxon>
        <taxon>Microbotryomycetes</taxon>
        <taxon>Microbotryales</taxon>
        <taxon>Microbotryaceae</taxon>
        <taxon>Microbotryum</taxon>
    </lineage>
</organism>
<feature type="region of interest" description="Disordered" evidence="1">
    <location>
        <begin position="202"/>
        <end position="234"/>
    </location>
</feature>
<protein>
    <submittedName>
        <fullName evidence="2">BZ3500_MvSof-1268-A1-R1_Chr8-1g09753 protein</fullName>
    </submittedName>
</protein>
<name>A0A2X0LPZ9_9BASI</name>
<dbReference type="OrthoDB" id="5974783at2759"/>
<dbReference type="SUPFAM" id="SSF56219">
    <property type="entry name" value="DNase I-like"/>
    <property type="match status" value="1"/>
</dbReference>
<dbReference type="AlphaFoldDB" id="A0A2X0LPZ9"/>
<evidence type="ECO:0000313" key="2">
    <source>
        <dbReference type="EMBL" id="SCZ95721.1"/>
    </source>
</evidence>
<proteinExistence type="predicted"/>
<dbReference type="STRING" id="289078.A0A2X0LPZ9"/>
<dbReference type="InterPro" id="IPR036691">
    <property type="entry name" value="Endo/exonu/phosph_ase_sf"/>
</dbReference>
<feature type="region of interest" description="Disordered" evidence="1">
    <location>
        <begin position="1"/>
        <end position="70"/>
    </location>
</feature>
<gene>
    <name evidence="2" type="ORF">BZ3500_MVSOF-1268-A1-R1_CHR8-1G09753</name>
</gene>
<feature type="compositionally biased region" description="Low complexity" evidence="1">
    <location>
        <begin position="28"/>
        <end position="42"/>
    </location>
</feature>
<evidence type="ECO:0000256" key="1">
    <source>
        <dbReference type="SAM" id="MobiDB-lite"/>
    </source>
</evidence>
<keyword evidence="3" id="KW-1185">Reference proteome</keyword>
<dbReference type="Gene3D" id="3.60.10.10">
    <property type="entry name" value="Endonuclease/exonuclease/phosphatase"/>
    <property type="match status" value="1"/>
</dbReference>
<dbReference type="EMBL" id="FMWP01000087">
    <property type="protein sequence ID" value="SCZ95721.1"/>
    <property type="molecule type" value="Genomic_DNA"/>
</dbReference>
<dbReference type="Proteomes" id="UP000249723">
    <property type="component" value="Unassembled WGS sequence"/>
</dbReference>
<reference evidence="3" key="1">
    <citation type="submission" date="2016-10" db="EMBL/GenBank/DDBJ databases">
        <authorList>
            <person name="Jeantristanb JTB J.-T."/>
            <person name="Ricardo R."/>
        </authorList>
    </citation>
    <scope>NUCLEOTIDE SEQUENCE [LARGE SCALE GENOMIC DNA]</scope>
</reference>
<accession>A0A2X0LPZ9</accession>
<sequence length="355" mass="39192">MTRSKSIAAPSIAPDTPLVALQDTEPTSKPSSPKSMHSAAPKARPDDTDTVPTTMPKKKPKTKEHPSKTWKTLWIKMMSTTRIPNVSFVAANLQSINEGRKRASLFSSLRSHNTDVFLPSKTGRPTPERVGQWTQACRDLKLSAVFTPFNNTAILWKSDSPVVTIDPESPPNNLRASFPFLDRVSDATFCVGDSKVRAVSIYAPSSDKPNKKTLPLSPQHRPPSTDDDPSPGPALLVGGDWNCVESQLLDSENQNGTNYGAQEMRDLAIPNNLSDVYRFHHPKGRATTNRSAPGTCRCLDRIHVSPDWVDLFRDHKIWAPVLESTHSMVVTRFQIPGAIDIGPGKFTCFRLLHPD</sequence>
<evidence type="ECO:0000313" key="3">
    <source>
        <dbReference type="Proteomes" id="UP000249723"/>
    </source>
</evidence>